<dbReference type="EMBL" id="CP036259">
    <property type="protein sequence ID" value="QDR79933.1"/>
    <property type="molecule type" value="Genomic_DNA"/>
</dbReference>
<evidence type="ECO:0000313" key="2">
    <source>
        <dbReference type="Proteomes" id="UP000320776"/>
    </source>
</evidence>
<sequence>MLYCAIIGDMVRSRQITDRQFVQRQFLAMAAEASRLYAPAIESPFTVTIGDEFQVLLKTIDSAPQIVEHVVQTMKPVELVFGLGIGTIHTDINPRLAIGMDGPAFHLAREALTQAKKKKPKIVYRSDAAAIDMVNSLNCFIETCEERRTKRQQAVLQYLQQGYTQAAIAGQLGIRQQSVHDIINAAYVPEIKQAKQAIARYLASIQQTGQLVSRSQ</sequence>
<protein>
    <submittedName>
        <fullName evidence="1">SatD family (SatD)</fullName>
    </submittedName>
</protein>
<dbReference type="RefSeq" id="WP_144349515.1">
    <property type="nucleotide sequence ID" value="NZ_CP036259.1"/>
</dbReference>
<organism evidence="1 2">
    <name type="scientific">Sporomusa termitida</name>
    <dbReference type="NCBI Taxonomy" id="2377"/>
    <lineage>
        <taxon>Bacteria</taxon>
        <taxon>Bacillati</taxon>
        <taxon>Bacillota</taxon>
        <taxon>Negativicutes</taxon>
        <taxon>Selenomonadales</taxon>
        <taxon>Sporomusaceae</taxon>
        <taxon>Sporomusa</taxon>
    </lineage>
</organism>
<keyword evidence="2" id="KW-1185">Reference proteome</keyword>
<dbReference type="OrthoDB" id="3197351at2"/>
<gene>
    <name evidence="1" type="ORF">SPTER_12360</name>
</gene>
<dbReference type="AlphaFoldDB" id="A0A517DRG0"/>
<dbReference type="Pfam" id="PF16264">
    <property type="entry name" value="SatD"/>
    <property type="match status" value="1"/>
</dbReference>
<proteinExistence type="predicted"/>
<evidence type="ECO:0000313" key="1">
    <source>
        <dbReference type="EMBL" id="QDR79933.1"/>
    </source>
</evidence>
<dbReference type="Gene3D" id="1.10.10.10">
    <property type="entry name" value="Winged helix-like DNA-binding domain superfamily/Winged helix DNA-binding domain"/>
    <property type="match status" value="1"/>
</dbReference>
<dbReference type="Proteomes" id="UP000320776">
    <property type="component" value="Chromosome"/>
</dbReference>
<dbReference type="KEGG" id="sted:SPTER_12360"/>
<name>A0A517DRG0_9FIRM</name>
<accession>A0A517DRG0</accession>
<reference evidence="1 2" key="1">
    <citation type="submission" date="2019-02" db="EMBL/GenBank/DDBJ databases">
        <title>Closed genome of Sporomusa termitida DSM 4440.</title>
        <authorList>
            <person name="Poehlein A."/>
            <person name="Daniel R."/>
        </authorList>
    </citation>
    <scope>NUCLEOTIDE SEQUENCE [LARGE SCALE GENOMIC DNA]</scope>
    <source>
        <strain evidence="1 2">DSM 4440</strain>
    </source>
</reference>
<dbReference type="InterPro" id="IPR032580">
    <property type="entry name" value="SatD"/>
</dbReference>
<dbReference type="InterPro" id="IPR036388">
    <property type="entry name" value="WH-like_DNA-bd_sf"/>
</dbReference>